<organism evidence="4">
    <name type="scientific">Geobacter sp. (strain M21)</name>
    <dbReference type="NCBI Taxonomy" id="443144"/>
    <lineage>
        <taxon>Bacteria</taxon>
        <taxon>Pseudomonadati</taxon>
        <taxon>Thermodesulfobacteriota</taxon>
        <taxon>Desulfuromonadia</taxon>
        <taxon>Geobacterales</taxon>
        <taxon>Geobacteraceae</taxon>
        <taxon>Geobacter</taxon>
    </lineage>
</organism>
<keyword evidence="1" id="KW-0479">Metal-binding</keyword>
<feature type="region of interest" description="Disordered" evidence="2">
    <location>
        <begin position="246"/>
        <end position="277"/>
    </location>
</feature>
<keyword evidence="1" id="KW-0863">Zinc-finger</keyword>
<gene>
    <name evidence="4" type="ordered locus">GM21_0419</name>
</gene>
<dbReference type="EMBL" id="CP001661">
    <property type="protein sequence ID" value="ACT16499.1"/>
    <property type="molecule type" value="Genomic_DNA"/>
</dbReference>
<evidence type="ECO:0000313" key="4">
    <source>
        <dbReference type="EMBL" id="ACT16499.1"/>
    </source>
</evidence>
<feature type="domain" description="SWIM-type" evidence="3">
    <location>
        <begin position="153"/>
        <end position="183"/>
    </location>
</feature>
<dbReference type="Pfam" id="PF04434">
    <property type="entry name" value="SWIM"/>
    <property type="match status" value="1"/>
</dbReference>
<dbReference type="PROSITE" id="PS50966">
    <property type="entry name" value="ZF_SWIM"/>
    <property type="match status" value="1"/>
</dbReference>
<dbReference type="AlphaFoldDB" id="C6DYZ8"/>
<dbReference type="PANTHER" id="PTHR38133">
    <property type="entry name" value="SLR1429 PROTEIN"/>
    <property type="match status" value="1"/>
</dbReference>
<sequence>MSRFYEWYPPYVSVAERRANAKAEMEKLRKKKGVNVQPVEISGRTIASSFWGKGWCDHIESFHDYANRLPRGRSYVRNGSVCHLEIKPGSIEALVSGSMLYNVAITIAPISQAKWNAVKAACAGQIGSLIDLLRGRLASGVMEVVSHRSTGLFPLHKEIRFSCDCPDSAKMCKHIAAVLYGVGARLDHAPEKLFHLRGVNHEEMVDVASTIGVATGAGSSRRRLAATSLDDIFGIDLAGGGSESADAAEAKDAPIPKAKKPVAARPATAKKEAKTEAQKATQMGAALPVKEVKVRAKVVVETPLVAPTTSTPFPRRLTGKVILTWRSSLRETQAEFASRIGVSAGCISQWEKKLRQTLQVRERALAALQKAWVDTH</sequence>
<protein>
    <submittedName>
        <fullName evidence="4">Zinc finger SWIM domain protein</fullName>
    </submittedName>
</protein>
<dbReference type="GO" id="GO:0008270">
    <property type="term" value="F:zinc ion binding"/>
    <property type="evidence" value="ECO:0007669"/>
    <property type="project" value="UniProtKB-KW"/>
</dbReference>
<dbReference type="eggNOG" id="COG4279">
    <property type="taxonomic scope" value="Bacteria"/>
</dbReference>
<name>C6DYZ8_GEOSM</name>
<evidence type="ECO:0000259" key="3">
    <source>
        <dbReference type="PROSITE" id="PS50966"/>
    </source>
</evidence>
<proteinExistence type="predicted"/>
<evidence type="ECO:0000256" key="2">
    <source>
        <dbReference type="SAM" id="MobiDB-lite"/>
    </source>
</evidence>
<dbReference type="InterPro" id="IPR001387">
    <property type="entry name" value="Cro/C1-type_HTH"/>
</dbReference>
<dbReference type="GO" id="GO:0003677">
    <property type="term" value="F:DNA binding"/>
    <property type="evidence" value="ECO:0007669"/>
    <property type="project" value="InterPro"/>
</dbReference>
<dbReference type="KEGG" id="gem:GM21_0419"/>
<dbReference type="InterPro" id="IPR010982">
    <property type="entry name" value="Lambda_DNA-bd_dom_sf"/>
</dbReference>
<dbReference type="OrthoDB" id="188274at2"/>
<keyword evidence="1" id="KW-0862">Zinc</keyword>
<dbReference type="CDD" id="cd00093">
    <property type="entry name" value="HTH_XRE"/>
    <property type="match status" value="1"/>
</dbReference>
<dbReference type="STRING" id="443144.GM21_0419"/>
<dbReference type="InterPro" id="IPR007527">
    <property type="entry name" value="Znf_SWIM"/>
</dbReference>
<dbReference type="PANTHER" id="PTHR38133:SF1">
    <property type="entry name" value="SLR1429 PROTEIN"/>
    <property type="match status" value="1"/>
</dbReference>
<dbReference type="Gene3D" id="1.10.260.40">
    <property type="entry name" value="lambda repressor-like DNA-binding domains"/>
    <property type="match status" value="1"/>
</dbReference>
<dbReference type="SUPFAM" id="SSF47413">
    <property type="entry name" value="lambda repressor-like DNA-binding domains"/>
    <property type="match status" value="1"/>
</dbReference>
<accession>C6DYZ8</accession>
<reference evidence="4" key="1">
    <citation type="submission" date="2009-07" db="EMBL/GenBank/DDBJ databases">
        <title>Complete sequence of Geobacter sp. M21.</title>
        <authorList>
            <consortium name="US DOE Joint Genome Institute"/>
            <person name="Lucas S."/>
            <person name="Copeland A."/>
            <person name="Lapidus A."/>
            <person name="Glavina del Rio T."/>
            <person name="Dalin E."/>
            <person name="Tice H."/>
            <person name="Bruce D."/>
            <person name="Goodwin L."/>
            <person name="Pitluck S."/>
            <person name="Saunders E."/>
            <person name="Brettin T."/>
            <person name="Detter J.C."/>
            <person name="Han C."/>
            <person name="Larimer F."/>
            <person name="Land M."/>
            <person name="Hauser L."/>
            <person name="Kyrpides N."/>
            <person name="Ovchinnikova G."/>
            <person name="Lovley D."/>
        </authorList>
    </citation>
    <scope>NUCLEOTIDE SEQUENCE [LARGE SCALE GENOMIC DNA]</scope>
    <source>
        <strain evidence="4">M21</strain>
    </source>
</reference>
<evidence type="ECO:0000256" key="1">
    <source>
        <dbReference type="PROSITE-ProRule" id="PRU00325"/>
    </source>
</evidence>
<dbReference type="HOGENOM" id="CLU_053146_1_0_7"/>